<keyword evidence="3" id="KW-1185">Reference proteome</keyword>
<gene>
    <name evidence="2" type="ORF">AAIG11_16245</name>
</gene>
<sequence>MAQFNITLTEEHLHGLFSSNGRDQAVAKLMEEIFNQVLLAQSKEQIGADPYERTDERTAYNEPIG</sequence>
<feature type="region of interest" description="Disordered" evidence="1">
    <location>
        <begin position="45"/>
        <end position="65"/>
    </location>
</feature>
<dbReference type="EMBL" id="JBCITM010000026">
    <property type="protein sequence ID" value="MEN1762041.1"/>
    <property type="molecule type" value="Genomic_DNA"/>
</dbReference>
<protein>
    <submittedName>
        <fullName evidence="2">Transposase</fullName>
    </submittedName>
</protein>
<evidence type="ECO:0000256" key="1">
    <source>
        <dbReference type="SAM" id="MobiDB-lite"/>
    </source>
</evidence>
<reference evidence="2 3" key="1">
    <citation type="submission" date="2024-04" db="EMBL/GenBank/DDBJ databases">
        <title>Genome sequencing and metabolic network reconstruction of aminoacids and betaine degradation by Anoxynatronum sibiricum.</title>
        <authorList>
            <person name="Detkova E.N."/>
            <person name="Boltjanskaja Y.V."/>
            <person name="Mardanov A.V."/>
            <person name="Kevbrin V."/>
        </authorList>
    </citation>
    <scope>NUCLEOTIDE SEQUENCE [LARGE SCALE GENOMIC DNA]</scope>
    <source>
        <strain evidence="2 3">Z-7981</strain>
    </source>
</reference>
<dbReference type="Proteomes" id="UP001407405">
    <property type="component" value="Unassembled WGS sequence"/>
</dbReference>
<name>A0ABU9W096_9CLOT</name>
<evidence type="ECO:0000313" key="3">
    <source>
        <dbReference type="Proteomes" id="UP001407405"/>
    </source>
</evidence>
<comment type="caution">
    <text evidence="2">The sequence shown here is derived from an EMBL/GenBank/DDBJ whole genome shotgun (WGS) entry which is preliminary data.</text>
</comment>
<proteinExistence type="predicted"/>
<accession>A0ABU9W096</accession>
<evidence type="ECO:0000313" key="2">
    <source>
        <dbReference type="EMBL" id="MEN1762041.1"/>
    </source>
</evidence>
<feature type="compositionally biased region" description="Basic and acidic residues" evidence="1">
    <location>
        <begin position="50"/>
        <end position="59"/>
    </location>
</feature>
<organism evidence="2 3">
    <name type="scientific">Anoxynatronum sibiricum</name>
    <dbReference type="NCBI Taxonomy" id="210623"/>
    <lineage>
        <taxon>Bacteria</taxon>
        <taxon>Bacillati</taxon>
        <taxon>Bacillota</taxon>
        <taxon>Clostridia</taxon>
        <taxon>Eubacteriales</taxon>
        <taxon>Clostridiaceae</taxon>
        <taxon>Anoxynatronum</taxon>
    </lineage>
</organism>